<evidence type="ECO:0008006" key="9">
    <source>
        <dbReference type="Google" id="ProtNLM"/>
    </source>
</evidence>
<evidence type="ECO:0000256" key="3">
    <source>
        <dbReference type="PROSITE-ProRule" id="PRU10055"/>
    </source>
</evidence>
<gene>
    <name evidence="7" type="ORF">LITE_LOCUS4760</name>
</gene>
<dbReference type="GO" id="GO:0005975">
    <property type="term" value="P:carbohydrate metabolic process"/>
    <property type="evidence" value="ECO:0007669"/>
    <property type="project" value="InterPro"/>
</dbReference>
<dbReference type="SUPFAM" id="SSF51445">
    <property type="entry name" value="(Trans)glycosidases"/>
    <property type="match status" value="1"/>
</dbReference>
<sequence length="632" mass="72926">ERTYSRVPKSITSLLHHKLYIKGQLAHCKFALFHNTIAIPIIPLPFRNLANQKKSPSLIPPSDPSAMAFVFRRGLVVLVVALINAALVVATSLATAAEISSSNPLLLRGEEGVRDCSQYPYVAPTTLPTDRFSFPPDFVFGTATAAYQVEGAANTSGRGPSLWDRFTHDFPERIADGSSGDVAIDHYHRFEEDIIRMKNMNMDAYRFSISWSRIIPYGKRSTGVNKEGIEFYHRILDLLDEQDMDAYVTIFHWTTPQALEAEYGGFLSRDIVSDFKDFADLLFEEYGSKVSKWITLNEPWTYTIKGYEEGMFAPGRCSVWVDRACRAGNSAVEPYIVTHNLLLAHAAAVQLYRQKYQREQKGEIGMTLCTFWFEPYSDKIEDIDAAQRSMDFMYGWYMDPITYGNYPRSMIDLVGSRLPNFTTEESKLLKGSYDFLGLNYYTGYYSRNNPDVDPHHPRYRTDSGAIMDGTLTRNYVKLYTNIASRWLYIYPEGFRYLLNYTKDTYRNPTIYITENGVSDEDDPSKPIQEAIKDQRRIDYYHSHLQNVLMSIRNYNVTVKGFFAWSYADNYEWSDGYTYRFGLYYIDYKEKLLRYPKDSACWFTAFLEKPSPKVQHRARPIRAALPRSLHLGY</sequence>
<evidence type="ECO:0000256" key="6">
    <source>
        <dbReference type="SAM" id="Phobius"/>
    </source>
</evidence>
<feature type="non-terminal residue" evidence="7">
    <location>
        <position position="1"/>
    </location>
</feature>
<evidence type="ECO:0000256" key="1">
    <source>
        <dbReference type="ARBA" id="ARBA00010838"/>
    </source>
</evidence>
<keyword evidence="5" id="KW-0326">Glycosidase</keyword>
<organism evidence="7 8">
    <name type="scientific">Linum tenue</name>
    <dbReference type="NCBI Taxonomy" id="586396"/>
    <lineage>
        <taxon>Eukaryota</taxon>
        <taxon>Viridiplantae</taxon>
        <taxon>Streptophyta</taxon>
        <taxon>Embryophyta</taxon>
        <taxon>Tracheophyta</taxon>
        <taxon>Spermatophyta</taxon>
        <taxon>Magnoliopsida</taxon>
        <taxon>eudicotyledons</taxon>
        <taxon>Gunneridae</taxon>
        <taxon>Pentapetalae</taxon>
        <taxon>rosids</taxon>
        <taxon>fabids</taxon>
        <taxon>Malpighiales</taxon>
        <taxon>Linaceae</taxon>
        <taxon>Linum</taxon>
    </lineage>
</organism>
<dbReference type="PROSITE" id="PS00572">
    <property type="entry name" value="GLYCOSYL_HYDROL_F1_1"/>
    <property type="match status" value="1"/>
</dbReference>
<dbReference type="FunFam" id="3.20.20.80:FF:000022">
    <property type="entry name" value="Beta-glucosidase 11"/>
    <property type="match status" value="1"/>
</dbReference>
<feature type="transmembrane region" description="Helical" evidence="6">
    <location>
        <begin position="75"/>
        <end position="97"/>
    </location>
</feature>
<accession>A0AAV0HKJ2</accession>
<dbReference type="Gene3D" id="3.20.20.80">
    <property type="entry name" value="Glycosidases"/>
    <property type="match status" value="1"/>
</dbReference>
<protein>
    <recommendedName>
        <fullName evidence="9">Beta-glucosidase</fullName>
    </recommendedName>
</protein>
<evidence type="ECO:0000256" key="2">
    <source>
        <dbReference type="ARBA" id="ARBA00022801"/>
    </source>
</evidence>
<evidence type="ECO:0000256" key="5">
    <source>
        <dbReference type="RuleBase" id="RU004468"/>
    </source>
</evidence>
<comment type="caution">
    <text evidence="7">The sequence shown here is derived from an EMBL/GenBank/DDBJ whole genome shotgun (WGS) entry which is preliminary data.</text>
</comment>
<keyword evidence="6" id="KW-0812">Transmembrane</keyword>
<comment type="similarity">
    <text evidence="1 4">Belongs to the glycosyl hydrolase 1 family.</text>
</comment>
<dbReference type="Pfam" id="PF00232">
    <property type="entry name" value="Glyco_hydro_1"/>
    <property type="match status" value="1"/>
</dbReference>
<reference evidence="7" key="1">
    <citation type="submission" date="2022-08" db="EMBL/GenBank/DDBJ databases">
        <authorList>
            <person name="Gutierrez-Valencia J."/>
        </authorList>
    </citation>
    <scope>NUCLEOTIDE SEQUENCE</scope>
</reference>
<dbReference type="InterPro" id="IPR017853">
    <property type="entry name" value="GH"/>
</dbReference>
<keyword evidence="8" id="KW-1185">Reference proteome</keyword>
<dbReference type="EMBL" id="CAMGYJ010000002">
    <property type="protein sequence ID" value="CAI0385357.1"/>
    <property type="molecule type" value="Genomic_DNA"/>
</dbReference>
<evidence type="ECO:0000256" key="4">
    <source>
        <dbReference type="RuleBase" id="RU003690"/>
    </source>
</evidence>
<keyword evidence="2 5" id="KW-0378">Hydrolase</keyword>
<proteinExistence type="inferred from homology"/>
<feature type="active site" description="Nucleophile" evidence="3">
    <location>
        <position position="514"/>
    </location>
</feature>
<dbReference type="InterPro" id="IPR001360">
    <property type="entry name" value="Glyco_hydro_1"/>
</dbReference>
<dbReference type="Proteomes" id="UP001154282">
    <property type="component" value="Unassembled WGS sequence"/>
</dbReference>
<dbReference type="PANTHER" id="PTHR10353:SF323">
    <property type="entry name" value="LINAMARASE"/>
    <property type="match status" value="1"/>
</dbReference>
<dbReference type="InterPro" id="IPR018120">
    <property type="entry name" value="Glyco_hydro_1_AS"/>
</dbReference>
<dbReference type="PRINTS" id="PR00131">
    <property type="entry name" value="GLHYDRLASE1"/>
</dbReference>
<dbReference type="PANTHER" id="PTHR10353">
    <property type="entry name" value="GLYCOSYL HYDROLASE"/>
    <property type="match status" value="1"/>
</dbReference>
<keyword evidence="6" id="KW-1133">Transmembrane helix</keyword>
<evidence type="ECO:0000313" key="7">
    <source>
        <dbReference type="EMBL" id="CAI0385357.1"/>
    </source>
</evidence>
<name>A0AAV0HKJ2_9ROSI</name>
<dbReference type="AlphaFoldDB" id="A0AAV0HKJ2"/>
<dbReference type="InterPro" id="IPR033132">
    <property type="entry name" value="GH_1_N_CS"/>
</dbReference>
<dbReference type="GO" id="GO:0008422">
    <property type="term" value="F:beta-glucosidase activity"/>
    <property type="evidence" value="ECO:0007669"/>
    <property type="project" value="TreeGrafter"/>
</dbReference>
<evidence type="ECO:0000313" key="8">
    <source>
        <dbReference type="Proteomes" id="UP001154282"/>
    </source>
</evidence>
<dbReference type="PROSITE" id="PS00653">
    <property type="entry name" value="GLYCOSYL_HYDROL_F1_2"/>
    <property type="match status" value="1"/>
</dbReference>
<keyword evidence="6" id="KW-0472">Membrane</keyword>